<dbReference type="Proteomes" id="UP000095286">
    <property type="component" value="Unplaced"/>
</dbReference>
<accession>A0AC35TLB7</accession>
<evidence type="ECO:0000313" key="2">
    <source>
        <dbReference type="WBParaSite" id="RSKR_0000163800.1"/>
    </source>
</evidence>
<reference evidence="2" key="1">
    <citation type="submission" date="2016-11" db="UniProtKB">
        <authorList>
            <consortium name="WormBaseParasite"/>
        </authorList>
    </citation>
    <scope>IDENTIFICATION</scope>
    <source>
        <strain evidence="2">KR3021</strain>
    </source>
</reference>
<dbReference type="WBParaSite" id="RSKR_0000163800.1">
    <property type="protein sequence ID" value="RSKR_0000163800.1"/>
    <property type="gene ID" value="RSKR_0000163800"/>
</dbReference>
<protein>
    <submittedName>
        <fullName evidence="2">Kaptin</fullName>
    </submittedName>
</protein>
<organism evidence="1 2">
    <name type="scientific">Rhabditophanes sp. KR3021</name>
    <dbReference type="NCBI Taxonomy" id="114890"/>
    <lineage>
        <taxon>Eukaryota</taxon>
        <taxon>Metazoa</taxon>
        <taxon>Ecdysozoa</taxon>
        <taxon>Nematoda</taxon>
        <taxon>Chromadorea</taxon>
        <taxon>Rhabditida</taxon>
        <taxon>Tylenchina</taxon>
        <taxon>Panagrolaimomorpha</taxon>
        <taxon>Strongyloidoidea</taxon>
        <taxon>Alloionematidae</taxon>
        <taxon>Rhabditophanes</taxon>
    </lineage>
</organism>
<evidence type="ECO:0000313" key="1">
    <source>
        <dbReference type="Proteomes" id="UP000095286"/>
    </source>
</evidence>
<sequence length="378" mass="42808">MNITAQIYLSFTVDARVTATTIAQVPCGKDSLHIWMIIGKDNGEIDVLSASQTVQVHHIKPDKKEVPITAVMVSNFRYTKYKELISINAEGLLSAYSFPKIIKDPGWRLKNKREPSNPPIKTFEQLLHANICSATIYDLDNTGKTELVVLMTDRVIRSFGYSNKTFVPKCKWDFKEQITGWSIGLKPDSTKDVFFGFISQIGDGKRAVINMEEPFIEAYYCPLTPQHLSYFQTVVNIPSIPLYVDPLFVQTTKIIVTDFDAKNEYLLQLPELFGTASCVAATSIKSSKTNFATVVNSYGQLAVYIWEYPIGGPIEYQYKSQIIDNIIKMFLYPLNPKRLALCCFNAFGNAKFYILSMDGIVRPMMNYRRKTTSALQKP</sequence>
<name>A0AC35TLB7_9BILA</name>
<proteinExistence type="predicted"/>